<gene>
    <name evidence="1" type="ORF">UFOPK2648_01456</name>
</gene>
<reference evidence="1" key="1">
    <citation type="submission" date="2020-05" db="EMBL/GenBank/DDBJ databases">
        <authorList>
            <person name="Chiriac C."/>
            <person name="Salcher M."/>
            <person name="Ghai R."/>
            <person name="Kavagutti S V."/>
        </authorList>
    </citation>
    <scope>NUCLEOTIDE SEQUENCE</scope>
</reference>
<accession>A0A6J6RDG5</accession>
<name>A0A6J6RDG5_9ZZZZ</name>
<organism evidence="1">
    <name type="scientific">freshwater metagenome</name>
    <dbReference type="NCBI Taxonomy" id="449393"/>
    <lineage>
        <taxon>unclassified sequences</taxon>
        <taxon>metagenomes</taxon>
        <taxon>ecological metagenomes</taxon>
    </lineage>
</organism>
<sequence>MDVTTDALIAHSAMVSAEVLATSWQQGTVSNATALDDELGLKVLIIKA</sequence>
<protein>
    <submittedName>
        <fullName evidence="1">Unannotated protein</fullName>
    </submittedName>
</protein>
<evidence type="ECO:0000313" key="1">
    <source>
        <dbReference type="EMBL" id="CAB4721132.1"/>
    </source>
</evidence>
<dbReference type="AlphaFoldDB" id="A0A6J6RDG5"/>
<proteinExistence type="predicted"/>
<dbReference type="EMBL" id="CAEZYC010000143">
    <property type="protein sequence ID" value="CAB4721132.1"/>
    <property type="molecule type" value="Genomic_DNA"/>
</dbReference>